<reference evidence="2 3" key="1">
    <citation type="submission" date="2012-09" db="EMBL/GenBank/DDBJ databases">
        <title>Celeribacter baekdonensis B30 Genome Sequencing.</title>
        <authorList>
            <person name="Wang W."/>
        </authorList>
    </citation>
    <scope>NUCLEOTIDE SEQUENCE [LARGE SCALE GENOMIC DNA]</scope>
    <source>
        <strain evidence="2 3">B30</strain>
    </source>
</reference>
<dbReference type="Proteomes" id="UP000006762">
    <property type="component" value="Unassembled WGS sequence"/>
</dbReference>
<dbReference type="EMBL" id="AMRK01000005">
    <property type="protein sequence ID" value="EKE71355.1"/>
    <property type="molecule type" value="Genomic_DNA"/>
</dbReference>
<evidence type="ECO:0000313" key="2">
    <source>
        <dbReference type="EMBL" id="EKE71355.1"/>
    </source>
</evidence>
<organism evidence="2 3">
    <name type="scientific">Celeribacter baekdonensis B30</name>
    <dbReference type="NCBI Taxonomy" id="1208323"/>
    <lineage>
        <taxon>Bacteria</taxon>
        <taxon>Pseudomonadati</taxon>
        <taxon>Pseudomonadota</taxon>
        <taxon>Alphaproteobacteria</taxon>
        <taxon>Rhodobacterales</taxon>
        <taxon>Roseobacteraceae</taxon>
        <taxon>Celeribacter</taxon>
    </lineage>
</organism>
<accession>K2K1J6</accession>
<sequence length="192" mass="20800">MRFCLIASLWLCVIARAASAEIPMPFRSGAAFLGAENVVLCSDFAELNAPRLSLFLSELGGEVAAARVLDGPALLSKAEGFNVLFVVSGTEALEGTKECALATAPYGKAIAAEMNDTVQRLLSGFEHPNPTINAALGPTDWLSSYYYHESENWITVVVVMRTPSAHQIDHTMIRLFDQPEDICVHNLACLSR</sequence>
<evidence type="ECO:0000313" key="3">
    <source>
        <dbReference type="Proteomes" id="UP000006762"/>
    </source>
</evidence>
<proteinExistence type="predicted"/>
<comment type="caution">
    <text evidence="2">The sequence shown here is derived from an EMBL/GenBank/DDBJ whole genome shotgun (WGS) entry which is preliminary data.</text>
</comment>
<name>K2K1J6_9RHOB</name>
<dbReference type="AlphaFoldDB" id="K2K1J6"/>
<dbReference type="STRING" id="1208323.B30_11340"/>
<feature type="chain" id="PRO_5003859464" evidence="1">
    <location>
        <begin position="21"/>
        <end position="192"/>
    </location>
</feature>
<gene>
    <name evidence="2" type="ORF">B30_11340</name>
</gene>
<evidence type="ECO:0000256" key="1">
    <source>
        <dbReference type="SAM" id="SignalP"/>
    </source>
</evidence>
<keyword evidence="3" id="KW-1185">Reference proteome</keyword>
<protein>
    <submittedName>
        <fullName evidence="2">Uncharacterized protein</fullName>
    </submittedName>
</protein>
<feature type="signal peptide" evidence="1">
    <location>
        <begin position="1"/>
        <end position="20"/>
    </location>
</feature>
<keyword evidence="1" id="KW-0732">Signal</keyword>